<dbReference type="EC" id="3.1.3.15" evidence="2"/>
<dbReference type="GO" id="GO:0008934">
    <property type="term" value="F:inositol monophosphate 1-phosphatase activity"/>
    <property type="evidence" value="ECO:0007669"/>
    <property type="project" value="TreeGrafter"/>
</dbReference>
<dbReference type="Pfam" id="PF00459">
    <property type="entry name" value="Inositol_P"/>
    <property type="match status" value="1"/>
</dbReference>
<feature type="binding site" evidence="1">
    <location>
        <position position="92"/>
    </location>
    <ligand>
        <name>Mg(2+)</name>
        <dbReference type="ChEBI" id="CHEBI:18420"/>
        <label>1</label>
        <note>catalytic</note>
    </ligand>
</feature>
<dbReference type="AlphaFoldDB" id="A0A0D5A275"/>
<evidence type="ECO:0000313" key="2">
    <source>
        <dbReference type="EMBL" id="AJW30405.1"/>
    </source>
</evidence>
<organism evidence="2">
    <name type="scientific">Prochlorococcus marinus str. P0902-H212</name>
    <dbReference type="NCBI Taxonomy" id="1620696"/>
    <lineage>
        <taxon>Bacteria</taxon>
        <taxon>Bacillati</taxon>
        <taxon>Cyanobacteriota</taxon>
        <taxon>Cyanophyceae</taxon>
        <taxon>Synechococcales</taxon>
        <taxon>Prochlorococcaceae</taxon>
        <taxon>Prochlorococcus</taxon>
    </lineage>
</organism>
<accession>A0A0D5A275</accession>
<feature type="binding site" evidence="1">
    <location>
        <position position="74"/>
    </location>
    <ligand>
        <name>Mg(2+)</name>
        <dbReference type="ChEBI" id="CHEBI:18420"/>
        <label>1</label>
        <note>catalytic</note>
    </ligand>
</feature>
<feature type="binding site" evidence="1">
    <location>
        <position position="93"/>
    </location>
    <ligand>
        <name>Mg(2+)</name>
        <dbReference type="ChEBI" id="CHEBI:18420"/>
        <label>2</label>
    </ligand>
</feature>
<dbReference type="InterPro" id="IPR000760">
    <property type="entry name" value="Inositol_monophosphatase-like"/>
</dbReference>
<dbReference type="PRINTS" id="PR00377">
    <property type="entry name" value="IMPHPHTASES"/>
</dbReference>
<keyword evidence="1" id="KW-0479">Metal-binding</keyword>
<dbReference type="SUPFAM" id="SSF56655">
    <property type="entry name" value="Carbohydrate phosphatase"/>
    <property type="match status" value="1"/>
</dbReference>
<comment type="cofactor">
    <cofactor evidence="1">
        <name>Mg(2+)</name>
        <dbReference type="ChEBI" id="CHEBI:18420"/>
    </cofactor>
</comment>
<protein>
    <submittedName>
        <fullName evidence="2">Histidinol-phosphatasee (Alternative form)</fullName>
        <ecNumber evidence="2">3.1.3.15</ecNumber>
    </submittedName>
</protein>
<dbReference type="Gene3D" id="3.30.540.10">
    <property type="entry name" value="Fructose-1,6-Bisphosphatase, subunit A, domain 1"/>
    <property type="match status" value="1"/>
</dbReference>
<feature type="binding site" evidence="1">
    <location>
        <position position="90"/>
    </location>
    <ligand>
        <name>Mg(2+)</name>
        <dbReference type="ChEBI" id="CHEBI:18420"/>
        <label>2</label>
    </ligand>
</feature>
<evidence type="ECO:0000256" key="1">
    <source>
        <dbReference type="PIRSR" id="PIRSR600760-2"/>
    </source>
</evidence>
<name>A0A0D5A275_PROMR</name>
<dbReference type="GO" id="GO:0004401">
    <property type="term" value="F:histidinol-phosphatase activity"/>
    <property type="evidence" value="ECO:0007669"/>
    <property type="project" value="UniProtKB-EC"/>
</dbReference>
<proteinExistence type="predicted"/>
<dbReference type="PANTHER" id="PTHR20854">
    <property type="entry name" value="INOSITOL MONOPHOSPHATASE"/>
    <property type="match status" value="1"/>
</dbReference>
<keyword evidence="2" id="KW-0378">Hydrolase</keyword>
<dbReference type="CDD" id="cd01643">
    <property type="entry name" value="Bacterial_IMPase_like_2"/>
    <property type="match status" value="1"/>
</dbReference>
<feature type="binding site" evidence="1">
    <location>
        <position position="211"/>
    </location>
    <ligand>
        <name>Mg(2+)</name>
        <dbReference type="ChEBI" id="CHEBI:18420"/>
        <label>1</label>
        <note>catalytic</note>
    </ligand>
</feature>
<gene>
    <name evidence="2" type="ORF">FA02_0136</name>
</gene>
<dbReference type="GO" id="GO:0007165">
    <property type="term" value="P:signal transduction"/>
    <property type="evidence" value="ECO:0007669"/>
    <property type="project" value="TreeGrafter"/>
</dbReference>
<keyword evidence="1" id="KW-0460">Magnesium</keyword>
<dbReference type="PANTHER" id="PTHR20854:SF4">
    <property type="entry name" value="INOSITOL-1-MONOPHOSPHATASE-RELATED"/>
    <property type="match status" value="1"/>
</dbReference>
<sequence>MNQDPISKPLSKAQLISIHQLVDEVGRRQLQDFGQINSDIKPDGTLITECDRWSDKTIVQGLSQIAPGEGVLSEEGKKSIPSSSEYWVVDPLDGTTNFAAGIPYWAISIARFTNGEPETAFLDIPALRKRIFAIKGKGVWLNDKQLKPESRFKKNSDCISLCSRSIKVLQMKPEQSFPGKIRLLGVSSLNMTSVAIGQTIAALEATPKIWDIAAAWLILEELNCLINWLETNPKDILSGTDLTSVNFPLLTASSEDQLNNMLPWASALIQDS</sequence>
<dbReference type="GO" id="GO:0006020">
    <property type="term" value="P:inositol metabolic process"/>
    <property type="evidence" value="ECO:0007669"/>
    <property type="project" value="TreeGrafter"/>
</dbReference>
<reference evidence="2" key="1">
    <citation type="submission" date="2014-06" db="EMBL/GenBank/DDBJ databases">
        <authorList>
            <person name="Berube P.M."/>
        </authorList>
    </citation>
    <scope>NUCLEOTIDE SEQUENCE</scope>
    <source>
        <strain evidence="2">P0902-H212</strain>
    </source>
</reference>
<dbReference type="Gene3D" id="3.40.190.80">
    <property type="match status" value="1"/>
</dbReference>
<dbReference type="EMBL" id="KJ947870">
    <property type="protein sequence ID" value="AJW30405.1"/>
    <property type="molecule type" value="Genomic_DNA"/>
</dbReference>
<dbReference type="GO" id="GO:0046872">
    <property type="term" value="F:metal ion binding"/>
    <property type="evidence" value="ECO:0007669"/>
    <property type="project" value="UniProtKB-KW"/>
</dbReference>